<dbReference type="PANTHER" id="PTHR12948:SF3">
    <property type="entry name" value="NEDD8 ULTIMATE BUSTER 1"/>
    <property type="match status" value="1"/>
</dbReference>
<dbReference type="OrthoDB" id="434245at2759"/>
<dbReference type="PROSITE" id="PS50030">
    <property type="entry name" value="UBA"/>
    <property type="match status" value="2"/>
</dbReference>
<evidence type="ECO:0000259" key="3">
    <source>
        <dbReference type="PROSITE" id="PS50053"/>
    </source>
</evidence>
<feature type="compositionally biased region" description="Low complexity" evidence="1">
    <location>
        <begin position="505"/>
        <end position="526"/>
    </location>
</feature>
<comment type="caution">
    <text evidence="4">The sequence shown here is derived from an EMBL/GenBank/DDBJ whole genome shotgun (WGS) entry which is preliminary data.</text>
</comment>
<feature type="region of interest" description="Disordered" evidence="1">
    <location>
        <begin position="505"/>
        <end position="584"/>
    </location>
</feature>
<dbReference type="GO" id="GO:2000058">
    <property type="term" value="P:regulation of ubiquitin-dependent protein catabolic process"/>
    <property type="evidence" value="ECO:0007669"/>
    <property type="project" value="TreeGrafter"/>
</dbReference>
<accession>A0A8X7ZLR3</accession>
<dbReference type="PROSITE" id="PS50053">
    <property type="entry name" value="UBIQUITIN_2"/>
    <property type="match status" value="1"/>
</dbReference>
<dbReference type="Proteomes" id="UP000886885">
    <property type="component" value="Chromosome 6A"/>
</dbReference>
<feature type="domain" description="UBA" evidence="2">
    <location>
        <begin position="321"/>
        <end position="361"/>
    </location>
</feature>
<dbReference type="AlphaFoldDB" id="A0A8X7ZLR3"/>
<dbReference type="PANTHER" id="PTHR12948">
    <property type="entry name" value="NEDD8 ULTIMATE BUSTER-1 BS4 PROTEIN"/>
    <property type="match status" value="1"/>
</dbReference>
<evidence type="ECO:0000313" key="5">
    <source>
        <dbReference type="Proteomes" id="UP000886885"/>
    </source>
</evidence>
<dbReference type="InterPro" id="IPR000626">
    <property type="entry name" value="Ubiquitin-like_dom"/>
</dbReference>
<reference evidence="4" key="1">
    <citation type="journal article" date="2020" name="bioRxiv">
        <title>Hybrid origin of Populus tomentosa Carr. identified through genome sequencing and phylogenomic analysis.</title>
        <authorList>
            <person name="An X."/>
            <person name="Gao K."/>
            <person name="Chen Z."/>
            <person name="Li J."/>
            <person name="Yang X."/>
            <person name="Yang X."/>
            <person name="Zhou J."/>
            <person name="Guo T."/>
            <person name="Zhao T."/>
            <person name="Huang S."/>
            <person name="Miao D."/>
            <person name="Khan W.U."/>
            <person name="Rao P."/>
            <person name="Ye M."/>
            <person name="Lei B."/>
            <person name="Liao W."/>
            <person name="Wang J."/>
            <person name="Ji L."/>
            <person name="Li Y."/>
            <person name="Guo B."/>
            <person name="Mustafa N.S."/>
            <person name="Li S."/>
            <person name="Yun Q."/>
            <person name="Keller S.R."/>
            <person name="Mao J."/>
            <person name="Zhang R."/>
            <person name="Strauss S.H."/>
        </authorList>
    </citation>
    <scope>NUCLEOTIDE SEQUENCE</scope>
    <source>
        <strain evidence="4">GM15</strain>
        <tissue evidence="4">Leaf</tissue>
    </source>
</reference>
<feature type="domain" description="UBA" evidence="2">
    <location>
        <begin position="458"/>
        <end position="501"/>
    </location>
</feature>
<dbReference type="InterPro" id="IPR015940">
    <property type="entry name" value="UBA"/>
</dbReference>
<dbReference type="Pfam" id="PF00627">
    <property type="entry name" value="UBA"/>
    <property type="match status" value="1"/>
</dbReference>
<protein>
    <recommendedName>
        <fullName evidence="6">NEDD8 ultimate buster 1</fullName>
    </recommendedName>
</protein>
<name>A0A8X7ZLR3_POPTO</name>
<gene>
    <name evidence="4" type="ORF">POTOM_022707</name>
</gene>
<sequence>MVTQPCKNPKETNFYSLLTQTVTKPTRQNTMSSPSMAKLKVAGTWAGVLEVEPENWTVLMLREEIAKRSNMGTESINLIFAGKVLKDCTSEEKNSLSQLGIKNNSKILACRVSVEEGKTLKNELLADDERNRRLARIKAAVTALSKRHADGALPIEDFDIELEDQSGKKVHFSETDRQAIMTGLMLHTSGKRFLRKQMFSDALEVLTMGEEAFSLCNPKSIELVDNIPILQIDMVWCYFMLQDIAWLSVAGLRLEKAREGLERAHGKDSSRFRLLQAGCSSELALYLRLELLEGVVAYHSGQFDKSRKFLTSAQAKFFKLQVPDEALSVVMSIGFGEQDAKRALRMSNQDVQSAINFLVLEREKREKKREDDIRRRKEIKQGAETVWSYTLKESCGSPETDRVGLHRLRAPQLGRFEKELAAEALRKNENGTQEALDDLTNPEANTELQRAIESRKRKRQQRATDATVEQLVSMGFERSRVIGAVQAGGSLEQVMHQLLTHPRADTTAAADDSSNAHDSSGNNNASTDLNANDNACAPDSTPTNPAVENPSPDTLGIDNSNEGPSAEQRDLEMEDEIADELTRGDALSDYNIDVTQEGDSINEYLALLDSGGGNGKASSSQLSH</sequence>
<evidence type="ECO:0000256" key="1">
    <source>
        <dbReference type="SAM" id="MobiDB-lite"/>
    </source>
</evidence>
<dbReference type="InterPro" id="IPR039749">
    <property type="entry name" value="NUB1"/>
</dbReference>
<keyword evidence="5" id="KW-1185">Reference proteome</keyword>
<feature type="domain" description="Ubiquitin-like" evidence="3">
    <location>
        <begin position="57"/>
        <end position="107"/>
    </location>
</feature>
<dbReference type="CDD" id="cd14291">
    <property type="entry name" value="UBA1_NUB1_like"/>
    <property type="match status" value="1"/>
</dbReference>
<proteinExistence type="predicted"/>
<evidence type="ECO:0000259" key="2">
    <source>
        <dbReference type="PROSITE" id="PS50030"/>
    </source>
</evidence>
<dbReference type="Pfam" id="PF00240">
    <property type="entry name" value="ubiquitin"/>
    <property type="match status" value="1"/>
</dbReference>
<evidence type="ECO:0000313" key="4">
    <source>
        <dbReference type="EMBL" id="KAG6771356.1"/>
    </source>
</evidence>
<evidence type="ECO:0008006" key="6">
    <source>
        <dbReference type="Google" id="ProtNLM"/>
    </source>
</evidence>
<organism evidence="4 5">
    <name type="scientific">Populus tomentosa</name>
    <name type="common">Chinese white poplar</name>
    <dbReference type="NCBI Taxonomy" id="118781"/>
    <lineage>
        <taxon>Eukaryota</taxon>
        <taxon>Viridiplantae</taxon>
        <taxon>Streptophyta</taxon>
        <taxon>Embryophyta</taxon>
        <taxon>Tracheophyta</taxon>
        <taxon>Spermatophyta</taxon>
        <taxon>Magnoliopsida</taxon>
        <taxon>eudicotyledons</taxon>
        <taxon>Gunneridae</taxon>
        <taxon>Pentapetalae</taxon>
        <taxon>rosids</taxon>
        <taxon>fabids</taxon>
        <taxon>Malpighiales</taxon>
        <taxon>Salicaceae</taxon>
        <taxon>Saliceae</taxon>
        <taxon>Populus</taxon>
    </lineage>
</organism>
<dbReference type="EMBL" id="JAAWWB010000011">
    <property type="protein sequence ID" value="KAG6771356.1"/>
    <property type="molecule type" value="Genomic_DNA"/>
</dbReference>
<dbReference type="SMART" id="SM00165">
    <property type="entry name" value="UBA"/>
    <property type="match status" value="2"/>
</dbReference>